<proteinExistence type="predicted"/>
<feature type="compositionally biased region" description="Polar residues" evidence="1">
    <location>
        <begin position="700"/>
        <end position="711"/>
    </location>
</feature>
<evidence type="ECO:0000313" key="3">
    <source>
        <dbReference type="EMBL" id="KAF3520168.1"/>
    </source>
</evidence>
<name>A0ABQ7B1K9_BRACR</name>
<dbReference type="InterPro" id="IPR044824">
    <property type="entry name" value="MAIN-like"/>
</dbReference>
<feature type="region of interest" description="Disordered" evidence="1">
    <location>
        <begin position="626"/>
        <end position="660"/>
    </location>
</feature>
<dbReference type="EMBL" id="QGKV02001556">
    <property type="protein sequence ID" value="KAF3520168.1"/>
    <property type="molecule type" value="Genomic_DNA"/>
</dbReference>
<dbReference type="PANTHER" id="PTHR46033:SF44">
    <property type="entry name" value="AMINOTRANSFERASE-LIKE PLANT MOBILE DOMAIN-CONTAINING PROTEIN"/>
    <property type="match status" value="1"/>
</dbReference>
<feature type="domain" description="Aminotransferase-like plant mobile" evidence="2">
    <location>
        <begin position="49"/>
        <end position="419"/>
    </location>
</feature>
<comment type="caution">
    <text evidence="3">The sequence shown here is derived from an EMBL/GenBank/DDBJ whole genome shotgun (WGS) entry which is preliminary data.</text>
</comment>
<feature type="compositionally biased region" description="Polar residues" evidence="1">
    <location>
        <begin position="839"/>
        <end position="851"/>
    </location>
</feature>
<feature type="region of interest" description="Disordered" evidence="1">
    <location>
        <begin position="787"/>
        <end position="857"/>
    </location>
</feature>
<gene>
    <name evidence="3" type="ORF">DY000_02059245</name>
</gene>
<dbReference type="Proteomes" id="UP000266723">
    <property type="component" value="Unassembled WGS sequence"/>
</dbReference>
<dbReference type="Pfam" id="PF10536">
    <property type="entry name" value="PMD"/>
    <property type="match status" value="1"/>
</dbReference>
<evidence type="ECO:0000313" key="4">
    <source>
        <dbReference type="Proteomes" id="UP000266723"/>
    </source>
</evidence>
<organism evidence="3 4">
    <name type="scientific">Brassica cretica</name>
    <name type="common">Mustard</name>
    <dbReference type="NCBI Taxonomy" id="69181"/>
    <lineage>
        <taxon>Eukaryota</taxon>
        <taxon>Viridiplantae</taxon>
        <taxon>Streptophyta</taxon>
        <taxon>Embryophyta</taxon>
        <taxon>Tracheophyta</taxon>
        <taxon>Spermatophyta</taxon>
        <taxon>Magnoliopsida</taxon>
        <taxon>eudicotyledons</taxon>
        <taxon>Gunneridae</taxon>
        <taxon>Pentapetalae</taxon>
        <taxon>rosids</taxon>
        <taxon>malvids</taxon>
        <taxon>Brassicales</taxon>
        <taxon>Brassicaceae</taxon>
        <taxon>Brassiceae</taxon>
        <taxon>Brassica</taxon>
    </lineage>
</organism>
<accession>A0ABQ7B1K9</accession>
<sequence length="1000" mass="113109">MDDSESSPLDLKALSLTVSFPGWRKANSAFKSWATKMSLLHKPTWQKAGIFEAIMASSKGFNKDIDLVLGIAERWCPDTNTFLFPWGEATVTLEDVMVLLGFSVLGSPVFAAVDGSGEKSVRKLEKEWLKIKKDNKVSFVTQVTWMGRFMDSGDELENAAFLGLWLSYFVFPTRYCHVDKAVLPIALHLSRGTRIALAPAVLAHLYADLTLLEDHIRCFNMTTGVNNKVELSSLFKLVQVWTWERFRELRPNNTNQLLRGDPRLALWDEAKQKTMRSNVRKMTKSNVREILANSKMESFEWRPYTKAVKNWKFPQFYPEKAMWVPVGPDLDEELISFARCIKASELVGVDSTVEHYFPNRVASQFGLLQDVPCPVVNRNNLSKEAAWEEYNKSIYGLTLYIPSRSADSCFTPVFCEWWRKGSPVIESSTPRNIIRGDDDDDTSEPVPSGSKKRKSVRRVCKKDVTHMDLYQTRVPSEKEEEDDSLTIGQVMRSRKKNTAAMCSSDENPPTVLPLREVVKKMGKEFPEKFKRSRYLRTPKHVRSEVVESGRSASREVPTNELFNKEVVPFSEVVQKKRKEFLEKLRSRYLRTPTDVRSEIADSGGSASREVPLNELFQKEEVVKRKREHLGDKRAREDGVRVASEAPGKRNHRREGEADNKGSWIRQKIAYEDETVATLKIKQRNEEEEEETGNKAGKNMVLSSAKGNNSSDLPLGANGGVVDIAVSRPKTRQKCDDDVNELFQKEEVMKRKRGHLGYKRAREDDGESCMDCYDNIITAEMVINREKSAGVASESLGKRNSRRLERDDNNDSWIRQKIATKDETVAQREETGNKAGKSKVLSSANGNNSSDPPLSANEVVDIVVSRPKTRNCDDEVDVNGIKAEKEKMLVSGETKEPKCVIHEDGENQRSNEKEDDGKSLKQTNLAIDEISLSLEARMMNVEKTLLLAMYTACIRCNVVVNDPNAGTSGGLRDIRPSSLCSRPFMLSIFVVKVDCSLMQSV</sequence>
<feature type="compositionally biased region" description="Basic and acidic residues" evidence="1">
    <location>
        <begin position="891"/>
        <end position="918"/>
    </location>
</feature>
<feature type="compositionally biased region" description="Basic and acidic residues" evidence="1">
    <location>
        <begin position="626"/>
        <end position="639"/>
    </location>
</feature>
<protein>
    <recommendedName>
        <fullName evidence="2">Aminotransferase-like plant mobile domain-containing protein</fullName>
    </recommendedName>
</protein>
<feature type="compositionally biased region" description="Basic and acidic residues" evidence="1">
    <location>
        <begin position="818"/>
        <end position="831"/>
    </location>
</feature>
<dbReference type="PANTHER" id="PTHR46033">
    <property type="entry name" value="PROTEIN MAIN-LIKE 2"/>
    <property type="match status" value="1"/>
</dbReference>
<keyword evidence="4" id="KW-1185">Reference proteome</keyword>
<feature type="region of interest" description="Disordered" evidence="1">
    <location>
        <begin position="681"/>
        <end position="713"/>
    </location>
</feature>
<evidence type="ECO:0000259" key="2">
    <source>
        <dbReference type="Pfam" id="PF10536"/>
    </source>
</evidence>
<feature type="region of interest" description="Disordered" evidence="1">
    <location>
        <begin position="428"/>
        <end position="457"/>
    </location>
</feature>
<reference evidence="3 4" key="1">
    <citation type="journal article" date="2020" name="BMC Genomics">
        <title>Intraspecific diversification of the crop wild relative Brassica cretica Lam. using demographic model selection.</title>
        <authorList>
            <person name="Kioukis A."/>
            <person name="Michalopoulou V.A."/>
            <person name="Briers L."/>
            <person name="Pirintsos S."/>
            <person name="Studholme D.J."/>
            <person name="Pavlidis P."/>
            <person name="Sarris P.F."/>
        </authorList>
    </citation>
    <scope>NUCLEOTIDE SEQUENCE [LARGE SCALE GENOMIC DNA]</scope>
    <source>
        <strain evidence="4">cv. PFS-1207/04</strain>
    </source>
</reference>
<feature type="region of interest" description="Disordered" evidence="1">
    <location>
        <begin position="891"/>
        <end position="919"/>
    </location>
</feature>
<evidence type="ECO:0000256" key="1">
    <source>
        <dbReference type="SAM" id="MobiDB-lite"/>
    </source>
</evidence>
<dbReference type="InterPro" id="IPR019557">
    <property type="entry name" value="AminoTfrase-like_pln_mobile"/>
</dbReference>